<dbReference type="RefSeq" id="WP_338272473.1">
    <property type="nucleotide sequence ID" value="NZ_AP027266.1"/>
</dbReference>
<protein>
    <recommendedName>
        <fullName evidence="4">Protein required for attachment to host cells</fullName>
    </recommendedName>
</protein>
<feature type="region of interest" description="Disordered" evidence="1">
    <location>
        <begin position="45"/>
        <end position="68"/>
    </location>
</feature>
<organism evidence="2 3">
    <name type="scientific">Roseicyclus marinus</name>
    <dbReference type="NCBI Taxonomy" id="2161673"/>
    <lineage>
        <taxon>Bacteria</taxon>
        <taxon>Pseudomonadati</taxon>
        <taxon>Pseudomonadota</taxon>
        <taxon>Alphaproteobacteria</taxon>
        <taxon>Rhodobacterales</taxon>
        <taxon>Roseobacteraceae</taxon>
        <taxon>Roseicyclus</taxon>
    </lineage>
</organism>
<evidence type="ECO:0000256" key="1">
    <source>
        <dbReference type="SAM" id="MobiDB-lite"/>
    </source>
</evidence>
<dbReference type="EMBL" id="AP027266">
    <property type="protein sequence ID" value="BDW86514.1"/>
    <property type="molecule type" value="Genomic_DNA"/>
</dbReference>
<dbReference type="Proteomes" id="UP001337723">
    <property type="component" value="Chromosome"/>
</dbReference>
<gene>
    <name evidence="2" type="ORF">MACH21_26910</name>
</gene>
<dbReference type="Pfam" id="PF10116">
    <property type="entry name" value="Host_attach"/>
    <property type="match status" value="1"/>
</dbReference>
<name>A0AA48HJ17_9RHOB</name>
<keyword evidence="3" id="KW-1185">Reference proteome</keyword>
<evidence type="ECO:0000313" key="3">
    <source>
        <dbReference type="Proteomes" id="UP001337723"/>
    </source>
</evidence>
<sequence>MAGSRTWALVMNGVRARVLRGVENMDGEDQIELLSRAPSTHLRDILSDQPGRSFSSDRSGRRSAMELGSDPVLRDMQDFAGDTAGMLEKHRRAGDFQRLAVFAEPRMLGIVRNEFPATLWATVFLELPLNLVSLPERQLRDRIKELINRQT</sequence>
<evidence type="ECO:0008006" key="4">
    <source>
        <dbReference type="Google" id="ProtNLM"/>
    </source>
</evidence>
<proteinExistence type="predicted"/>
<evidence type="ECO:0000313" key="2">
    <source>
        <dbReference type="EMBL" id="BDW86514.1"/>
    </source>
</evidence>
<dbReference type="InterPro" id="IPR019291">
    <property type="entry name" value="Host_attachment_protein"/>
</dbReference>
<dbReference type="AlphaFoldDB" id="A0AA48HJ17"/>
<dbReference type="KEGG" id="rmai:MACH21_26910"/>
<accession>A0AA48HJ17</accession>
<reference evidence="2 3" key="1">
    <citation type="submission" date="2023-01" db="EMBL/GenBank/DDBJ databases">
        <title>Complete genome sequence of Roseicyclus marinus strain Dej080120_10.</title>
        <authorList>
            <person name="Ueki S."/>
            <person name="Maruyama F."/>
        </authorList>
    </citation>
    <scope>NUCLEOTIDE SEQUENCE [LARGE SCALE GENOMIC DNA]</scope>
    <source>
        <strain evidence="2 3">Dej080120_10</strain>
    </source>
</reference>